<keyword evidence="8" id="KW-0804">Transcription</keyword>
<dbReference type="EMBL" id="OU015568">
    <property type="protein sequence ID" value="CAG5083229.1"/>
    <property type="molecule type" value="Genomic_DNA"/>
</dbReference>
<evidence type="ECO:0000256" key="6">
    <source>
        <dbReference type="ARBA" id="ARBA00023015"/>
    </source>
</evidence>
<evidence type="ECO:0000256" key="9">
    <source>
        <dbReference type="ARBA" id="ARBA00023242"/>
    </source>
</evidence>
<keyword evidence="5" id="KW-0862">Zinc</keyword>
<evidence type="ECO:0000313" key="10">
    <source>
        <dbReference type="EMBL" id="CAG5083229.1"/>
    </source>
</evidence>
<organism evidence="10 11">
    <name type="scientific">Oikopleura dioica</name>
    <name type="common">Tunicate</name>
    <dbReference type="NCBI Taxonomy" id="34765"/>
    <lineage>
        <taxon>Eukaryota</taxon>
        <taxon>Metazoa</taxon>
        <taxon>Chordata</taxon>
        <taxon>Tunicata</taxon>
        <taxon>Appendicularia</taxon>
        <taxon>Copelata</taxon>
        <taxon>Oikopleuridae</taxon>
        <taxon>Oikopleura</taxon>
    </lineage>
</organism>
<reference evidence="10 11" key="1">
    <citation type="submission" date="2021-04" db="EMBL/GenBank/DDBJ databases">
        <authorList>
            <person name="Bliznina A."/>
        </authorList>
    </citation>
    <scope>NUCLEOTIDE SEQUENCE [LARGE SCALE GENOMIC DNA]</scope>
</reference>
<keyword evidence="6" id="KW-0805">Transcription regulation</keyword>
<dbReference type="PANTHER" id="PTHR31576">
    <property type="entry name" value="TATA BOX-BINDING PROTEIN-ASSOCIATED FACTOR RNA POLYMERASE I SUBUNIT B"/>
    <property type="match status" value="1"/>
</dbReference>
<keyword evidence="7" id="KW-0238">DNA-binding</keyword>
<keyword evidence="9" id="KW-0539">Nucleus</keyword>
<gene>
    <name evidence="10" type="ORF">OKIOD_LOCUS1875</name>
</gene>
<dbReference type="InterPro" id="IPR033599">
    <property type="entry name" value="TAF1B/Rrn7"/>
</dbReference>
<keyword evidence="4" id="KW-0863">Zinc-finger</keyword>
<evidence type="ECO:0000256" key="3">
    <source>
        <dbReference type="ARBA" id="ARBA00022723"/>
    </source>
</evidence>
<name>A0ABN7RVT0_OIKDI</name>
<evidence type="ECO:0000256" key="7">
    <source>
        <dbReference type="ARBA" id="ARBA00023125"/>
    </source>
</evidence>
<accession>A0ABN7RVT0</accession>
<sequence length="597" mass="69843">MAIETHKNFPCENCDSVKYKKRDGLWICTVCKAENTDIVVEEFDEDPNVSSYRMKATVSRAEAKSEDLSFIRNRDQGNRPWLTIEALQQILRGKALSICRDLQLDESASSKILLLLREMWFTYLRGRLLCFGSDSNPVNFRDRDLHMYRAIKNDGFNGFEKTSYDPMQYKKTPKDVELGIYSAGNTTHFEFTSSDSEPEAQVALNRVKKLKRKRKTPSANYQRVSLPDVQAIIFLGFRVLGYPISFKSIFKHCFIDEVRKFLPSHMTPTSVDLFLKKMSLNQGMSEESLVSRNKLHRVTLAFVHHHLINPLSQLLDQLDSNNARGSLLIRELKSKLCELQLPESFCALVNQSFPYFLQKIDAIQKDKIEVFLPFIDIWALAIIYICMVSSVADKEVPWQAWCHGWVAKKNKENNEEFLKNLIDTEMSEARINFRAKSRIDDKKNFQIVQTMPTIEKVEKDENPQMPEIEVCFQSKLKLPKVELDEDTKYLIHASLPSKVQLQGFKKFDKRHVSKESYSYYRHFIRHLRNESNHLRLVHFEDKKFIGNFLRTIKKKQKRRYVTYEHELPRPWYLDTFAELACVSQQQFVATVLILLDQ</sequence>
<comment type="subcellular location">
    <subcellularLocation>
        <location evidence="1">Nucleus</location>
        <location evidence="1">Nucleolus</location>
    </subcellularLocation>
</comment>
<keyword evidence="11" id="KW-1185">Reference proteome</keyword>
<dbReference type="PANTHER" id="PTHR31576:SF2">
    <property type="entry name" value="TATA BOX-BINDING PROTEIN-ASSOCIATED FACTOR RNA POLYMERASE I SUBUNIT B"/>
    <property type="match status" value="1"/>
</dbReference>
<evidence type="ECO:0000256" key="1">
    <source>
        <dbReference type="ARBA" id="ARBA00004604"/>
    </source>
</evidence>
<proteinExistence type="inferred from homology"/>
<comment type="similarity">
    <text evidence="2">Belongs to the RRN7/TAF1B family.</text>
</comment>
<evidence type="ECO:0000256" key="2">
    <source>
        <dbReference type="ARBA" id="ARBA00006899"/>
    </source>
</evidence>
<evidence type="ECO:0000313" key="11">
    <source>
        <dbReference type="Proteomes" id="UP001158576"/>
    </source>
</evidence>
<keyword evidence="3" id="KW-0479">Metal-binding</keyword>
<protein>
    <submittedName>
        <fullName evidence="10">Oidioi.mRNA.OKI2018_I69.PAR.g10317.t1.cds</fullName>
    </submittedName>
</protein>
<dbReference type="Proteomes" id="UP001158576">
    <property type="component" value="Chromosome PAR"/>
</dbReference>
<evidence type="ECO:0000256" key="5">
    <source>
        <dbReference type="ARBA" id="ARBA00022833"/>
    </source>
</evidence>
<evidence type="ECO:0000256" key="8">
    <source>
        <dbReference type="ARBA" id="ARBA00023163"/>
    </source>
</evidence>
<evidence type="ECO:0000256" key="4">
    <source>
        <dbReference type="ARBA" id="ARBA00022771"/>
    </source>
</evidence>